<dbReference type="RefSeq" id="WP_121917914.1">
    <property type="nucleotide sequence ID" value="NZ_REFV01000011.1"/>
</dbReference>
<dbReference type="InterPro" id="IPR003806">
    <property type="entry name" value="ATP-grasp_PylC-type"/>
</dbReference>
<comment type="caution">
    <text evidence="3">The sequence shown here is derived from an EMBL/GenBank/DDBJ whole genome shotgun (WGS) entry which is preliminary data.</text>
</comment>
<reference evidence="3 4" key="1">
    <citation type="submission" date="2018-10" db="EMBL/GenBank/DDBJ databases">
        <title>Dokdonia luteus sp. nov., isolated from sea water.</title>
        <authorList>
            <person name="Zhou L.Y."/>
            <person name="Du Z.J."/>
        </authorList>
    </citation>
    <scope>NUCLEOTIDE SEQUENCE [LARGE SCALE GENOMIC DNA]</scope>
    <source>
        <strain evidence="3 4">SH27</strain>
    </source>
</reference>
<dbReference type="GO" id="GO:0009432">
    <property type="term" value="P:SOS response"/>
    <property type="evidence" value="ECO:0007669"/>
    <property type="project" value="TreeGrafter"/>
</dbReference>
<evidence type="ECO:0000256" key="1">
    <source>
        <dbReference type="PROSITE-ProRule" id="PRU00409"/>
    </source>
</evidence>
<feature type="domain" description="ATP-grasp" evidence="2">
    <location>
        <begin position="117"/>
        <end position="311"/>
    </location>
</feature>
<dbReference type="OrthoDB" id="9803907at2"/>
<evidence type="ECO:0000259" key="2">
    <source>
        <dbReference type="PROSITE" id="PS50975"/>
    </source>
</evidence>
<evidence type="ECO:0000313" key="3">
    <source>
        <dbReference type="EMBL" id="RMB57436.1"/>
    </source>
</evidence>
<dbReference type="PANTHER" id="PTHR21621">
    <property type="entry name" value="RIBOSOMAL PROTEIN S6 MODIFICATION PROTEIN"/>
    <property type="match status" value="1"/>
</dbReference>
<dbReference type="InterPro" id="IPR013815">
    <property type="entry name" value="ATP_grasp_subdomain_1"/>
</dbReference>
<dbReference type="Gene3D" id="3.30.470.20">
    <property type="entry name" value="ATP-grasp fold, B domain"/>
    <property type="match status" value="1"/>
</dbReference>
<dbReference type="Gene3D" id="3.30.1490.20">
    <property type="entry name" value="ATP-grasp fold, A domain"/>
    <property type="match status" value="1"/>
</dbReference>
<keyword evidence="1" id="KW-0067">ATP-binding</keyword>
<accession>A0A3M0GJF8</accession>
<dbReference type="Pfam" id="PF21360">
    <property type="entry name" value="PylC-like_N"/>
    <property type="match status" value="1"/>
</dbReference>
<dbReference type="NCBIfam" id="NF009404">
    <property type="entry name" value="PRK12767.1-3"/>
    <property type="match status" value="1"/>
</dbReference>
<proteinExistence type="predicted"/>
<dbReference type="GO" id="GO:0046872">
    <property type="term" value="F:metal ion binding"/>
    <property type="evidence" value="ECO:0007669"/>
    <property type="project" value="InterPro"/>
</dbReference>
<dbReference type="GO" id="GO:0018169">
    <property type="term" value="F:ribosomal S6-glutamic acid ligase activity"/>
    <property type="evidence" value="ECO:0007669"/>
    <property type="project" value="TreeGrafter"/>
</dbReference>
<dbReference type="SUPFAM" id="SSF56059">
    <property type="entry name" value="Glutathione synthetase ATP-binding domain-like"/>
    <property type="match status" value="1"/>
</dbReference>
<keyword evidence="1" id="KW-0547">Nucleotide-binding</keyword>
<dbReference type="PANTHER" id="PTHR21621:SF0">
    <property type="entry name" value="BETA-CITRYLGLUTAMATE SYNTHASE B-RELATED"/>
    <property type="match status" value="1"/>
</dbReference>
<dbReference type="EMBL" id="REFV01000011">
    <property type="protein sequence ID" value="RMB57436.1"/>
    <property type="molecule type" value="Genomic_DNA"/>
</dbReference>
<dbReference type="GO" id="GO:0005737">
    <property type="term" value="C:cytoplasm"/>
    <property type="evidence" value="ECO:0007669"/>
    <property type="project" value="TreeGrafter"/>
</dbReference>
<dbReference type="InterPro" id="IPR048764">
    <property type="entry name" value="PylC_N"/>
</dbReference>
<sequence>MNILLTSAGRRSYLVKYFKEAIEPLAGKLHVSNSTELCSSFKFADHTLVSPQIYDKEYIQVILSYCRKHKITLVIPLFDIDLLVLSRNKRVFLKNGITVLVSNAQIIELCNDKWLTYNFLTKNGFDTPKSYIEISLLKSDLDRNLIHYPLILKPRWGMGSIGVYRADNMEELLFFNKYIQKQINECYLKYESSLTPDNRVIFQKMIAGEEYGLDIINDLNTNYSGTFVKRKIAMRSGETDISELITNHRELEEIGKAISAKLKHIGNLDVDILVEDNKFKVLEFNARFGGGYPFTHAAGVNLPKAIIDWLQKNQTDHLKIKTANRIQFKSIEII</sequence>
<dbReference type="PROSITE" id="PS50975">
    <property type="entry name" value="ATP_GRASP"/>
    <property type="match status" value="1"/>
</dbReference>
<organism evidence="3 4">
    <name type="scientific">Dokdonia sinensis</name>
    <dbReference type="NCBI Taxonomy" id="2479847"/>
    <lineage>
        <taxon>Bacteria</taxon>
        <taxon>Pseudomonadati</taxon>
        <taxon>Bacteroidota</taxon>
        <taxon>Flavobacteriia</taxon>
        <taxon>Flavobacteriales</taxon>
        <taxon>Flavobacteriaceae</taxon>
        <taxon>Dokdonia</taxon>
    </lineage>
</organism>
<keyword evidence="4" id="KW-1185">Reference proteome</keyword>
<dbReference type="Pfam" id="PF02655">
    <property type="entry name" value="ATP-grasp_3"/>
    <property type="match status" value="1"/>
</dbReference>
<protein>
    <submittedName>
        <fullName evidence="3">ATP-grasp domain-containing protein</fullName>
    </submittedName>
</protein>
<dbReference type="InterPro" id="IPR011761">
    <property type="entry name" value="ATP-grasp"/>
</dbReference>
<dbReference type="GO" id="GO:0005524">
    <property type="term" value="F:ATP binding"/>
    <property type="evidence" value="ECO:0007669"/>
    <property type="project" value="UniProtKB-UniRule"/>
</dbReference>
<name>A0A3M0GJF8_9FLAO</name>
<dbReference type="AlphaFoldDB" id="A0A3M0GJF8"/>
<gene>
    <name evidence="3" type="ORF">EAX61_11865</name>
</gene>
<dbReference type="Proteomes" id="UP000281985">
    <property type="component" value="Unassembled WGS sequence"/>
</dbReference>
<evidence type="ECO:0000313" key="4">
    <source>
        <dbReference type="Proteomes" id="UP000281985"/>
    </source>
</evidence>
<dbReference type="Gene3D" id="3.40.50.20">
    <property type="match status" value="1"/>
</dbReference>